<organism evidence="1 2">
    <name type="scientific">Vibrio diazotrophicus</name>
    <dbReference type="NCBI Taxonomy" id="685"/>
    <lineage>
        <taxon>Bacteria</taxon>
        <taxon>Pseudomonadati</taxon>
        <taxon>Pseudomonadota</taxon>
        <taxon>Gammaproteobacteria</taxon>
        <taxon>Vibrionales</taxon>
        <taxon>Vibrionaceae</taxon>
        <taxon>Vibrio</taxon>
    </lineage>
</organism>
<protein>
    <submittedName>
        <fullName evidence="1">Uncharacterized protein</fullName>
    </submittedName>
</protein>
<comment type="caution">
    <text evidence="1">The sequence shown here is derived from an EMBL/GenBank/DDBJ whole genome shotgun (WGS) entry which is preliminary data.</text>
</comment>
<accession>A0A2J8HSE5</accession>
<evidence type="ECO:0000313" key="1">
    <source>
        <dbReference type="EMBL" id="PNI01175.1"/>
    </source>
</evidence>
<reference evidence="1 2" key="1">
    <citation type="submission" date="2018-01" db="EMBL/GenBank/DDBJ databases">
        <title>Draft genome sequences of six Vibrio diazotrophicus strains isolated from deep-sea sediments of the Baltic Sea.</title>
        <authorList>
            <person name="Castillo D."/>
            <person name="Vandieken V."/>
            <person name="Chiang O."/>
            <person name="Middelboe M."/>
        </authorList>
    </citation>
    <scope>NUCLEOTIDE SEQUENCE [LARGE SCALE GENOMIC DNA]</scope>
    <source>
        <strain evidence="1 2">60.27F</strain>
    </source>
</reference>
<proteinExistence type="predicted"/>
<name>A0A2J8HSE5_VIBDI</name>
<dbReference type="Proteomes" id="UP000236449">
    <property type="component" value="Unassembled WGS sequence"/>
</dbReference>
<gene>
    <name evidence="1" type="ORF">C1N32_20650</name>
</gene>
<dbReference type="AlphaFoldDB" id="A0A2J8HSE5"/>
<dbReference type="Pfam" id="PF09956">
    <property type="entry name" value="Phage_cement_2"/>
    <property type="match status" value="1"/>
</dbReference>
<evidence type="ECO:0000313" key="2">
    <source>
        <dbReference type="Proteomes" id="UP000236449"/>
    </source>
</evidence>
<sequence>MKNIAEGQSLTLVATADVTQGKGFMYGKLFVVPSVSVKAGKSFTAEIKGAYVLDAADIKEGITPAYDGSAAYVIAAEGVLTTTASGNTKVGYFVKHFGEDVLLLTGA</sequence>
<dbReference type="EMBL" id="POSK01000023">
    <property type="protein sequence ID" value="PNI01175.1"/>
    <property type="molecule type" value="Genomic_DNA"/>
</dbReference>
<dbReference type="RefSeq" id="WP_102967281.1">
    <property type="nucleotide sequence ID" value="NZ_POSK01000023.1"/>
</dbReference>
<dbReference type="InterPro" id="IPR011231">
    <property type="entry name" value="Phage_VT1-Sakai_H0018"/>
</dbReference>